<dbReference type="SFLD" id="SFLDS00003">
    <property type="entry name" value="Haloacid_Dehalogenase"/>
    <property type="match status" value="1"/>
</dbReference>
<accession>A0A2X3W052</accession>
<dbReference type="GO" id="GO:0016791">
    <property type="term" value="F:phosphatase activity"/>
    <property type="evidence" value="ECO:0007669"/>
    <property type="project" value="TreeGrafter"/>
</dbReference>
<dbReference type="GO" id="GO:0000287">
    <property type="term" value="F:magnesium ion binding"/>
    <property type="evidence" value="ECO:0007669"/>
    <property type="project" value="TreeGrafter"/>
</dbReference>
<dbReference type="STRING" id="1123303.GCA_000372425_01770"/>
<dbReference type="SFLD" id="SFLDG01140">
    <property type="entry name" value="C2.B:_Phosphomannomutase_and_P"/>
    <property type="match status" value="1"/>
</dbReference>
<gene>
    <name evidence="1" type="ORF">NCTC12278_00068</name>
</gene>
<dbReference type="EMBL" id="LS483343">
    <property type="protein sequence ID" value="SQF38987.1"/>
    <property type="molecule type" value="Genomic_DNA"/>
</dbReference>
<dbReference type="SUPFAM" id="SSF56784">
    <property type="entry name" value="HAD-like"/>
    <property type="match status" value="1"/>
</dbReference>
<name>A0A2X3W052_9STRE</name>
<dbReference type="PROSITE" id="PS01229">
    <property type="entry name" value="COF_2"/>
    <property type="match status" value="1"/>
</dbReference>
<dbReference type="Gene3D" id="3.40.50.1000">
    <property type="entry name" value="HAD superfamily/HAD-like"/>
    <property type="match status" value="1"/>
</dbReference>
<dbReference type="KEGG" id="sfer:NCTC12278_00068"/>
<proteinExistence type="predicted"/>
<dbReference type="Gene3D" id="3.30.1240.10">
    <property type="match status" value="1"/>
</dbReference>
<evidence type="ECO:0000313" key="2">
    <source>
        <dbReference type="Proteomes" id="UP000249495"/>
    </source>
</evidence>
<evidence type="ECO:0000313" key="1">
    <source>
        <dbReference type="EMBL" id="SQF38987.1"/>
    </source>
</evidence>
<sequence>MMTDPAIKLVVSDIDGTILDHKHQIGPDLKPALKALEKREIPFVLASARSPLGIFPIAQELGLTGKPMACYNGALIIQGQPGQWQTLIEHSLDKKEVSRIIDAVKERFPQVSINLYSKADWIIEQADKWSKIEADITKETPLVQNLSLTLLDVLMPIHKLLLVEEAQTIQELFDYLTKLDFKDADFYLSKENYLEVTSKKVSKENALRELADFYQVPLENTMALGDNFNDLPMIRLAGVGVAMANAPQAVKAEADLITLSHSDEGVAYALRNQVLM</sequence>
<dbReference type="PANTHER" id="PTHR10000:SF8">
    <property type="entry name" value="HAD SUPERFAMILY HYDROLASE-LIKE, TYPE 3"/>
    <property type="match status" value="1"/>
</dbReference>
<protein>
    <submittedName>
        <fullName evidence="1">HAD superfamily hydrolase</fullName>
    </submittedName>
</protein>
<dbReference type="GO" id="GO:0005829">
    <property type="term" value="C:cytosol"/>
    <property type="evidence" value="ECO:0007669"/>
    <property type="project" value="TreeGrafter"/>
</dbReference>
<dbReference type="InterPro" id="IPR036412">
    <property type="entry name" value="HAD-like_sf"/>
</dbReference>
<organism evidence="1 2">
    <name type="scientific">Streptococcus ferus</name>
    <dbReference type="NCBI Taxonomy" id="1345"/>
    <lineage>
        <taxon>Bacteria</taxon>
        <taxon>Bacillati</taxon>
        <taxon>Bacillota</taxon>
        <taxon>Bacilli</taxon>
        <taxon>Lactobacillales</taxon>
        <taxon>Streptococcaceae</taxon>
        <taxon>Streptococcus</taxon>
    </lineage>
</organism>
<dbReference type="PRINTS" id="PR00119">
    <property type="entry name" value="CATATPASE"/>
</dbReference>
<dbReference type="NCBIfam" id="TIGR01484">
    <property type="entry name" value="HAD-SF-IIB"/>
    <property type="match status" value="1"/>
</dbReference>
<dbReference type="Proteomes" id="UP000249495">
    <property type="component" value="Chromosome 1"/>
</dbReference>
<dbReference type="PANTHER" id="PTHR10000">
    <property type="entry name" value="PHOSPHOSERINE PHOSPHATASE"/>
    <property type="match status" value="1"/>
</dbReference>
<dbReference type="CDD" id="cd07516">
    <property type="entry name" value="HAD_Pase"/>
    <property type="match status" value="1"/>
</dbReference>
<dbReference type="AlphaFoldDB" id="A0A2X3W052"/>
<dbReference type="InterPro" id="IPR000150">
    <property type="entry name" value="Cof"/>
</dbReference>
<dbReference type="InterPro" id="IPR006379">
    <property type="entry name" value="HAD-SF_hydro_IIB"/>
</dbReference>
<dbReference type="NCBIfam" id="TIGR00099">
    <property type="entry name" value="Cof-subfamily"/>
    <property type="match status" value="1"/>
</dbReference>
<dbReference type="InterPro" id="IPR023214">
    <property type="entry name" value="HAD_sf"/>
</dbReference>
<dbReference type="Pfam" id="PF08282">
    <property type="entry name" value="Hydrolase_3"/>
    <property type="match status" value="1"/>
</dbReference>
<keyword evidence="1" id="KW-0378">Hydrolase</keyword>
<reference evidence="1 2" key="1">
    <citation type="submission" date="2018-06" db="EMBL/GenBank/DDBJ databases">
        <authorList>
            <consortium name="Pathogen Informatics"/>
            <person name="Doyle S."/>
        </authorList>
    </citation>
    <scope>NUCLEOTIDE SEQUENCE [LARGE SCALE GENOMIC DNA]</scope>
    <source>
        <strain evidence="1 2">NCTC12278</strain>
    </source>
</reference>
<keyword evidence="2" id="KW-1185">Reference proteome</keyword>